<accession>A0ABD1YGE4</accession>
<dbReference type="EMBL" id="JBHFFA010000004">
    <property type="protein sequence ID" value="KAL2629861.1"/>
    <property type="molecule type" value="Genomic_DNA"/>
</dbReference>
<dbReference type="Proteomes" id="UP001605036">
    <property type="component" value="Unassembled WGS sequence"/>
</dbReference>
<name>A0ABD1YGE4_9MARC</name>
<evidence type="ECO:0000313" key="1">
    <source>
        <dbReference type="EMBL" id="KAL2629861.1"/>
    </source>
</evidence>
<sequence>MYPGARVVRGSLQEAVVRARTDPIPVLLAPEENTPVRPDLRVRPGYTTTELSINHLNTHPHNPYNLGMLVAQMTDLLIILRTASEDMPGCRLPVSRPTGPLLPDCTTPYRSILRARKYSGD</sequence>
<gene>
    <name evidence="1" type="ORF">R1flu_014547</name>
</gene>
<organism evidence="1 2">
    <name type="scientific">Riccia fluitans</name>
    <dbReference type="NCBI Taxonomy" id="41844"/>
    <lineage>
        <taxon>Eukaryota</taxon>
        <taxon>Viridiplantae</taxon>
        <taxon>Streptophyta</taxon>
        <taxon>Embryophyta</taxon>
        <taxon>Marchantiophyta</taxon>
        <taxon>Marchantiopsida</taxon>
        <taxon>Marchantiidae</taxon>
        <taxon>Marchantiales</taxon>
        <taxon>Ricciaceae</taxon>
        <taxon>Riccia</taxon>
    </lineage>
</organism>
<reference evidence="1 2" key="1">
    <citation type="submission" date="2024-09" db="EMBL/GenBank/DDBJ databases">
        <title>Chromosome-scale assembly of Riccia fluitans.</title>
        <authorList>
            <person name="Paukszto L."/>
            <person name="Sawicki J."/>
            <person name="Karawczyk K."/>
            <person name="Piernik-Szablinska J."/>
            <person name="Szczecinska M."/>
            <person name="Mazdziarz M."/>
        </authorList>
    </citation>
    <scope>NUCLEOTIDE SEQUENCE [LARGE SCALE GENOMIC DNA]</scope>
    <source>
        <strain evidence="1">Rf_01</strain>
        <tissue evidence="1">Aerial parts of the thallus</tissue>
    </source>
</reference>
<evidence type="ECO:0000313" key="2">
    <source>
        <dbReference type="Proteomes" id="UP001605036"/>
    </source>
</evidence>
<keyword evidence="2" id="KW-1185">Reference proteome</keyword>
<comment type="caution">
    <text evidence="1">The sequence shown here is derived from an EMBL/GenBank/DDBJ whole genome shotgun (WGS) entry which is preliminary data.</text>
</comment>
<protein>
    <submittedName>
        <fullName evidence="1">Uncharacterized protein</fullName>
    </submittedName>
</protein>
<proteinExistence type="predicted"/>
<dbReference type="AlphaFoldDB" id="A0ABD1YGE4"/>